<keyword evidence="5 12" id="KW-0812">Transmembrane</keyword>
<evidence type="ECO:0000256" key="9">
    <source>
        <dbReference type="ARBA" id="ARBA00023136"/>
    </source>
</evidence>
<dbReference type="PRINTS" id="PR01078">
    <property type="entry name" value="AMINACHANNEL"/>
</dbReference>
<evidence type="ECO:0000256" key="3">
    <source>
        <dbReference type="ARBA" id="ARBA00022448"/>
    </source>
</evidence>
<keyword evidence="4 12" id="KW-0894">Sodium channel</keyword>
<evidence type="ECO:0000256" key="12">
    <source>
        <dbReference type="RuleBase" id="RU000679"/>
    </source>
</evidence>
<evidence type="ECO:0000256" key="6">
    <source>
        <dbReference type="ARBA" id="ARBA00022989"/>
    </source>
</evidence>
<evidence type="ECO:0000256" key="2">
    <source>
        <dbReference type="ARBA" id="ARBA00007193"/>
    </source>
</evidence>
<proteinExistence type="inferred from homology"/>
<keyword evidence="11 12" id="KW-0407">Ion channel</keyword>
<reference evidence="14 15" key="1">
    <citation type="submission" date="2021-06" db="EMBL/GenBank/DDBJ databases">
        <title>A haploid diamondback moth (Plutella xylostella L.) genome assembly resolves 31 chromosomes and identifies a diamide resistance mutation.</title>
        <authorList>
            <person name="Ward C.M."/>
            <person name="Perry K.D."/>
            <person name="Baker G."/>
            <person name="Powis K."/>
            <person name="Heckel D.G."/>
            <person name="Baxter S.W."/>
        </authorList>
    </citation>
    <scope>NUCLEOTIDE SEQUENCE [LARGE SCALE GENOMIC DNA]</scope>
    <source>
        <strain evidence="14 15">LV</strain>
        <tissue evidence="14">Single pupa</tissue>
    </source>
</reference>
<accession>A0ABQ7Q2H7</accession>
<dbReference type="EMBL" id="JAHIBW010000025">
    <property type="protein sequence ID" value="KAG7298088.1"/>
    <property type="molecule type" value="Genomic_DNA"/>
</dbReference>
<dbReference type="Gene3D" id="2.60.470.10">
    <property type="entry name" value="Acid-sensing ion channels like domains"/>
    <property type="match status" value="1"/>
</dbReference>
<keyword evidence="3 12" id="KW-0813">Transport</keyword>
<keyword evidence="10 12" id="KW-0739">Sodium transport</keyword>
<evidence type="ECO:0000313" key="14">
    <source>
        <dbReference type="EMBL" id="KAG7298088.1"/>
    </source>
</evidence>
<evidence type="ECO:0000313" key="15">
    <source>
        <dbReference type="Proteomes" id="UP000823941"/>
    </source>
</evidence>
<feature type="transmembrane region" description="Helical" evidence="13">
    <location>
        <begin position="377"/>
        <end position="403"/>
    </location>
</feature>
<evidence type="ECO:0000256" key="13">
    <source>
        <dbReference type="SAM" id="Phobius"/>
    </source>
</evidence>
<evidence type="ECO:0000256" key="7">
    <source>
        <dbReference type="ARBA" id="ARBA00023053"/>
    </source>
</evidence>
<evidence type="ECO:0000256" key="4">
    <source>
        <dbReference type="ARBA" id="ARBA00022461"/>
    </source>
</evidence>
<keyword evidence="9 13" id="KW-0472">Membrane</keyword>
<dbReference type="InterPro" id="IPR020903">
    <property type="entry name" value="ENaC_CS"/>
</dbReference>
<sequence>MPTRITIEDQYAPVTRLPWPAITICSPNQLTISRMEHFNKTLVDGNLTLDLASALPQLIGFYELLTDQRRDLMDHLQELVDLNRHIVWRVMSDLAQSCESFLKLCVMDGREVDCRRLFRPVLTIHGACCIFNSPFHRTKLLNQFDRNFTPRFPTGSSSADRLTVLTDAQPWDALDGTLLNIGATRIMFHDHTELPADDDSSLVYPHLETFHSLHGTHTYCSDEVQSLPPNSRRCLFDTEGDMDWTQVHGYRNSDCDLMCFVEEVLKQCHCIMFYVWYGYFRIKGVGSCNITSIPCIIDTKRNHLNICDCPRDCDSRAYVSHMTTGNLGALPYMVHDTYKHLQINQSNSLMHFYFSNSFYVKQKQETVMSFINLASNLGGVFGLCLGCSVISVLEILFITYKIIDNYFYNQKVRKLMLEKK</sequence>
<dbReference type="Proteomes" id="UP000823941">
    <property type="component" value="Chromosome 25"/>
</dbReference>
<gene>
    <name evidence="14" type="ORF">JYU34_018858</name>
</gene>
<evidence type="ECO:0000256" key="10">
    <source>
        <dbReference type="ARBA" id="ARBA00023201"/>
    </source>
</evidence>
<keyword evidence="7" id="KW-0915">Sodium</keyword>
<name>A0ABQ7Q2H7_PLUXY</name>
<organism evidence="14 15">
    <name type="scientific">Plutella xylostella</name>
    <name type="common">Diamondback moth</name>
    <name type="synonym">Plutella maculipennis</name>
    <dbReference type="NCBI Taxonomy" id="51655"/>
    <lineage>
        <taxon>Eukaryota</taxon>
        <taxon>Metazoa</taxon>
        <taxon>Ecdysozoa</taxon>
        <taxon>Arthropoda</taxon>
        <taxon>Hexapoda</taxon>
        <taxon>Insecta</taxon>
        <taxon>Pterygota</taxon>
        <taxon>Neoptera</taxon>
        <taxon>Endopterygota</taxon>
        <taxon>Lepidoptera</taxon>
        <taxon>Glossata</taxon>
        <taxon>Ditrysia</taxon>
        <taxon>Yponomeutoidea</taxon>
        <taxon>Plutellidae</taxon>
        <taxon>Plutella</taxon>
    </lineage>
</organism>
<dbReference type="PANTHER" id="PTHR11690:SF263">
    <property type="entry name" value="PICKPOCKET 6"/>
    <property type="match status" value="1"/>
</dbReference>
<keyword evidence="15" id="KW-1185">Reference proteome</keyword>
<dbReference type="PROSITE" id="PS01206">
    <property type="entry name" value="ASC"/>
    <property type="match status" value="1"/>
</dbReference>
<dbReference type="Pfam" id="PF00858">
    <property type="entry name" value="ASC"/>
    <property type="match status" value="1"/>
</dbReference>
<comment type="subcellular location">
    <subcellularLocation>
        <location evidence="1">Membrane</location>
        <topology evidence="1">Multi-pass membrane protein</topology>
    </subcellularLocation>
</comment>
<protein>
    <recommendedName>
        <fullName evidence="16">Sodium channel protein Nach</fullName>
    </recommendedName>
</protein>
<evidence type="ECO:0000256" key="1">
    <source>
        <dbReference type="ARBA" id="ARBA00004141"/>
    </source>
</evidence>
<evidence type="ECO:0000256" key="5">
    <source>
        <dbReference type="ARBA" id="ARBA00022692"/>
    </source>
</evidence>
<comment type="caution">
    <text evidence="14">The sequence shown here is derived from an EMBL/GenBank/DDBJ whole genome shotgun (WGS) entry which is preliminary data.</text>
</comment>
<evidence type="ECO:0008006" key="16">
    <source>
        <dbReference type="Google" id="ProtNLM"/>
    </source>
</evidence>
<dbReference type="PANTHER" id="PTHR11690">
    <property type="entry name" value="AMILORIDE-SENSITIVE SODIUM CHANNEL-RELATED"/>
    <property type="match status" value="1"/>
</dbReference>
<keyword evidence="6 13" id="KW-1133">Transmembrane helix</keyword>
<comment type="similarity">
    <text evidence="2 12">Belongs to the amiloride-sensitive sodium channel (TC 1.A.6) family.</text>
</comment>
<dbReference type="InterPro" id="IPR001873">
    <property type="entry name" value="ENaC"/>
</dbReference>
<dbReference type="Gene3D" id="1.10.287.770">
    <property type="entry name" value="YojJ-like"/>
    <property type="match status" value="1"/>
</dbReference>
<evidence type="ECO:0000256" key="11">
    <source>
        <dbReference type="ARBA" id="ARBA00023303"/>
    </source>
</evidence>
<keyword evidence="8 12" id="KW-0406">Ion transport</keyword>
<evidence type="ECO:0000256" key="8">
    <source>
        <dbReference type="ARBA" id="ARBA00023065"/>
    </source>
</evidence>